<keyword evidence="2" id="KW-1185">Reference proteome</keyword>
<name>A0ABT4KR18_9HYPH</name>
<dbReference type="RefSeq" id="WP_269285634.1">
    <property type="nucleotide sequence ID" value="NZ_JAPVOI010000006.1"/>
</dbReference>
<organism evidence="1 2">
    <name type="scientific">Sinorhizobium psoraleae</name>
    <dbReference type="NCBI Taxonomy" id="520838"/>
    <lineage>
        <taxon>Bacteria</taxon>
        <taxon>Pseudomonadati</taxon>
        <taxon>Pseudomonadota</taxon>
        <taxon>Alphaproteobacteria</taxon>
        <taxon>Hyphomicrobiales</taxon>
        <taxon>Rhizobiaceae</taxon>
        <taxon>Sinorhizobium/Ensifer group</taxon>
        <taxon>Sinorhizobium</taxon>
    </lineage>
</organism>
<reference evidence="1" key="1">
    <citation type="submission" date="2022-10" db="EMBL/GenBank/DDBJ databases">
        <title>Whole genome sequencing of three plant growth promoting bacteria isolated from Vachellia tortilis subsp. raddiana in Morocco.</title>
        <authorList>
            <person name="Hnini M."/>
            <person name="Zouagui R."/>
            <person name="Zouagui H."/>
            <person name="Chemao Elfihri M.-W."/>
            <person name="Ibrahimi A."/>
            <person name="Sbabou L."/>
            <person name="Aurag J."/>
        </authorList>
    </citation>
    <scope>NUCLEOTIDE SEQUENCE</scope>
    <source>
        <strain evidence="1">LMR678</strain>
    </source>
</reference>
<comment type="caution">
    <text evidence="1">The sequence shown here is derived from an EMBL/GenBank/DDBJ whole genome shotgun (WGS) entry which is preliminary data.</text>
</comment>
<accession>A0ABT4KR18</accession>
<gene>
    <name evidence="1" type="ORF">O3W52_28710</name>
</gene>
<evidence type="ECO:0000313" key="1">
    <source>
        <dbReference type="EMBL" id="MCZ4093736.1"/>
    </source>
</evidence>
<dbReference type="EMBL" id="JAPVOI010000006">
    <property type="protein sequence ID" value="MCZ4093736.1"/>
    <property type="molecule type" value="Genomic_DNA"/>
</dbReference>
<dbReference type="Proteomes" id="UP001079430">
    <property type="component" value="Unassembled WGS sequence"/>
</dbReference>
<proteinExistence type="predicted"/>
<sequence length="70" mass="8389">MPINLFQAFSEGKAHRMRRAWKGSRIVPLAWYRQAWEEQREILNDDPWAYRLDGQNRRTRSKRSSTPLTG</sequence>
<evidence type="ECO:0000313" key="2">
    <source>
        <dbReference type="Proteomes" id="UP001079430"/>
    </source>
</evidence>
<protein>
    <submittedName>
        <fullName evidence="1">Uncharacterized protein</fullName>
    </submittedName>
</protein>